<proteinExistence type="predicted"/>
<reference evidence="1" key="1">
    <citation type="submission" date="2021-05" db="EMBL/GenBank/DDBJ databases">
        <authorList>
            <person name="Pan Q."/>
            <person name="Jouanno E."/>
            <person name="Zahm M."/>
            <person name="Klopp C."/>
            <person name="Cabau C."/>
            <person name="Louis A."/>
            <person name="Berthelot C."/>
            <person name="Parey E."/>
            <person name="Roest Crollius H."/>
            <person name="Montfort J."/>
            <person name="Robinson-Rechavi M."/>
            <person name="Bouchez O."/>
            <person name="Lampietro C."/>
            <person name="Lopez Roques C."/>
            <person name="Donnadieu C."/>
            <person name="Postlethwait J."/>
            <person name="Bobe J."/>
            <person name="Dillon D."/>
            <person name="Chandos A."/>
            <person name="von Hippel F."/>
            <person name="Guiguen Y."/>
        </authorList>
    </citation>
    <scope>NUCLEOTIDE SEQUENCE</scope>
    <source>
        <strain evidence="1">YG-Jan2019</strain>
    </source>
</reference>
<gene>
    <name evidence="1" type="ORF">DPEC_G00287370</name>
</gene>
<protein>
    <submittedName>
        <fullName evidence="1">Uncharacterized protein</fullName>
    </submittedName>
</protein>
<name>A0ACC2FKL7_DALPE</name>
<evidence type="ECO:0000313" key="2">
    <source>
        <dbReference type="Proteomes" id="UP001157502"/>
    </source>
</evidence>
<dbReference type="Proteomes" id="UP001157502">
    <property type="component" value="Chromosome 26"/>
</dbReference>
<comment type="caution">
    <text evidence="1">The sequence shown here is derived from an EMBL/GenBank/DDBJ whole genome shotgun (WGS) entry which is preliminary data.</text>
</comment>
<keyword evidence="2" id="KW-1185">Reference proteome</keyword>
<accession>A0ACC2FKL7</accession>
<sequence length="179" mass="19563">MVQSRHRLPRDCHYRPDEAQDLHLHRMSPCAGVSGAVTVTPPPAMPSNLHGFMYDRRVGVGVVGGVVGCQRKGRRRGKGLGETKWGKGHCLNVKPDQQIHLVAHLLFYWTLLIGVVAIFSARVASPCQLAALSCGDNVVSQETLRLVHGVPVAQCSVIAPVAPQLRCQDIRCIHSSFYI</sequence>
<dbReference type="EMBL" id="CM055753">
    <property type="protein sequence ID" value="KAJ7991775.1"/>
    <property type="molecule type" value="Genomic_DNA"/>
</dbReference>
<organism evidence="1 2">
    <name type="scientific">Dallia pectoralis</name>
    <name type="common">Alaska blackfish</name>
    <dbReference type="NCBI Taxonomy" id="75939"/>
    <lineage>
        <taxon>Eukaryota</taxon>
        <taxon>Metazoa</taxon>
        <taxon>Chordata</taxon>
        <taxon>Craniata</taxon>
        <taxon>Vertebrata</taxon>
        <taxon>Euteleostomi</taxon>
        <taxon>Actinopterygii</taxon>
        <taxon>Neopterygii</taxon>
        <taxon>Teleostei</taxon>
        <taxon>Protacanthopterygii</taxon>
        <taxon>Esociformes</taxon>
        <taxon>Umbridae</taxon>
        <taxon>Dallia</taxon>
    </lineage>
</organism>
<evidence type="ECO:0000313" key="1">
    <source>
        <dbReference type="EMBL" id="KAJ7991775.1"/>
    </source>
</evidence>